<evidence type="ECO:0000313" key="2">
    <source>
        <dbReference type="EMBL" id="NMY12539.1"/>
    </source>
</evidence>
<comment type="caution">
    <text evidence="2">The sequence shown here is derived from an EMBL/GenBank/DDBJ whole genome shotgun (WGS) entry which is preliminary data.</text>
</comment>
<reference evidence="2 3" key="1">
    <citation type="journal article" date="2020" name="Front. Microbiol.">
        <title>Genetic Organization of the aprX-lipA2 Operon Affects the Proteolytic Potential of Pseudomonas Species in Milk.</title>
        <authorList>
            <person name="Maier C."/>
            <person name="Huptas C."/>
            <person name="von Neubeck M."/>
            <person name="Scherer S."/>
            <person name="Wenning M."/>
            <person name="Lucking G."/>
        </authorList>
    </citation>
    <scope>NUCLEOTIDE SEQUENCE [LARGE SCALE GENOMIC DNA]</scope>
    <source>
        <strain evidence="2 3">DSM 16272</strain>
    </source>
</reference>
<proteinExistence type="predicted"/>
<dbReference type="Proteomes" id="UP000537729">
    <property type="component" value="Unassembled WGS sequence"/>
</dbReference>
<name>A0A7Y1AB86_PSEVE</name>
<dbReference type="RefSeq" id="WP_169885977.1">
    <property type="nucleotide sequence ID" value="NZ_JAAQWG010000061.1"/>
</dbReference>
<feature type="region of interest" description="Disordered" evidence="1">
    <location>
        <begin position="25"/>
        <end position="46"/>
    </location>
</feature>
<dbReference type="EMBL" id="JAAQWG010000061">
    <property type="protein sequence ID" value="NMY12539.1"/>
    <property type="molecule type" value="Genomic_DNA"/>
</dbReference>
<dbReference type="AlphaFoldDB" id="A0A7Y1AB86"/>
<sequence>MRMTKASTDVREALGRECRDQYAGLDETREILDPALKPAEGGGDEA</sequence>
<protein>
    <submittedName>
        <fullName evidence="2">Uncharacterized protein</fullName>
    </submittedName>
</protein>
<evidence type="ECO:0000313" key="3">
    <source>
        <dbReference type="Proteomes" id="UP000537729"/>
    </source>
</evidence>
<gene>
    <name evidence="2" type="ORF">HBO38_29630</name>
</gene>
<evidence type="ECO:0000256" key="1">
    <source>
        <dbReference type="SAM" id="MobiDB-lite"/>
    </source>
</evidence>
<accession>A0A7Y1AB86</accession>
<organism evidence="2 3">
    <name type="scientific">Pseudomonas veronii</name>
    <dbReference type="NCBI Taxonomy" id="76761"/>
    <lineage>
        <taxon>Bacteria</taxon>
        <taxon>Pseudomonadati</taxon>
        <taxon>Pseudomonadota</taxon>
        <taxon>Gammaproteobacteria</taxon>
        <taxon>Pseudomonadales</taxon>
        <taxon>Pseudomonadaceae</taxon>
        <taxon>Pseudomonas</taxon>
    </lineage>
</organism>